<feature type="region of interest" description="Disordered" evidence="1">
    <location>
        <begin position="1"/>
        <end position="474"/>
    </location>
</feature>
<feature type="compositionally biased region" description="Basic and acidic residues" evidence="1">
    <location>
        <begin position="287"/>
        <end position="300"/>
    </location>
</feature>
<feature type="compositionally biased region" description="Basic and acidic residues" evidence="1">
    <location>
        <begin position="170"/>
        <end position="182"/>
    </location>
</feature>
<dbReference type="AlphaFoldDB" id="A0A6J4V802"/>
<feature type="non-terminal residue" evidence="2">
    <location>
        <position position="474"/>
    </location>
</feature>
<accession>A0A6J4V802</accession>
<protein>
    <submittedName>
        <fullName evidence="2">Magnesium chelatase, subunit ChlI</fullName>
        <ecNumber evidence="2">6.6.1.1</ecNumber>
    </submittedName>
</protein>
<dbReference type="GO" id="GO:0016851">
    <property type="term" value="F:magnesium chelatase activity"/>
    <property type="evidence" value="ECO:0007669"/>
    <property type="project" value="UniProtKB-EC"/>
</dbReference>
<keyword evidence="2" id="KW-0436">Ligase</keyword>
<feature type="compositionally biased region" description="Low complexity" evidence="1">
    <location>
        <begin position="370"/>
        <end position="402"/>
    </location>
</feature>
<dbReference type="EC" id="6.6.1.1" evidence="2"/>
<sequence>DCNGIRFVRQGAAEYARRPPRFRVRAANGARGDAREPDRQDPQRRRTVPRRGRVRPDGDPPGRERDPLRPGHHPARRAGAGQDPPGAVVDQSARRGDPDRLWLGDQRRPAGADLEGRPRPDRRARRRDPGRVDRARPPLRREAGDPGHDDRRPDRRGRPDQGRRGALPLRRVDHLLRPDPAHQPRRLHPQRAAGPGGADPGRFAQHHGRARRPNPGVQDPVAAGRLHRRLGQPRGLHQPGPDHHPAQGPLRLPDPDPLPGNDRAGDGDHGPGADRVPDRRGRGHGAGVHERDRGRVDPRRAAVARHLAALRRFGPDERRQLREPDLQRHPALDPVGREAGGAPDLRPGWPARLDRRQDRTRSDGRGARRAGGQQAAPECGGHHLQPPLLGPPVRATGAGVRQRAARRGLGHDAGDGLRSPVEPPRRDAGSGRQAGRRRQSGGGRVGGRVRPRRVAPQPPPEQGRGQGTGAVPPV</sequence>
<feature type="compositionally biased region" description="Basic and acidic residues" evidence="1">
    <location>
        <begin position="313"/>
        <end position="331"/>
    </location>
</feature>
<feature type="compositionally biased region" description="Basic and acidic residues" evidence="1">
    <location>
        <begin position="92"/>
        <end position="163"/>
    </location>
</feature>
<proteinExistence type="predicted"/>
<name>A0A6J4V802_9BACT</name>
<feature type="compositionally biased region" description="Basic and acidic residues" evidence="1">
    <location>
        <begin position="54"/>
        <end position="69"/>
    </location>
</feature>
<feature type="compositionally biased region" description="Basic and acidic residues" evidence="1">
    <location>
        <begin position="32"/>
        <end position="44"/>
    </location>
</feature>
<dbReference type="EMBL" id="CADCWE010000272">
    <property type="protein sequence ID" value="CAA9567003.1"/>
    <property type="molecule type" value="Genomic_DNA"/>
</dbReference>
<feature type="non-terminal residue" evidence="2">
    <location>
        <position position="1"/>
    </location>
</feature>
<organism evidence="2">
    <name type="scientific">uncultured Thermomicrobiales bacterium</name>
    <dbReference type="NCBI Taxonomy" id="1645740"/>
    <lineage>
        <taxon>Bacteria</taxon>
        <taxon>Pseudomonadati</taxon>
        <taxon>Thermomicrobiota</taxon>
        <taxon>Thermomicrobia</taxon>
        <taxon>Thermomicrobiales</taxon>
        <taxon>environmental samples</taxon>
    </lineage>
</organism>
<evidence type="ECO:0000256" key="1">
    <source>
        <dbReference type="SAM" id="MobiDB-lite"/>
    </source>
</evidence>
<feature type="compositionally biased region" description="Basic and acidic residues" evidence="1">
    <location>
        <begin position="352"/>
        <end position="366"/>
    </location>
</feature>
<evidence type="ECO:0000313" key="2">
    <source>
        <dbReference type="EMBL" id="CAA9567003.1"/>
    </source>
</evidence>
<reference evidence="2" key="1">
    <citation type="submission" date="2020-02" db="EMBL/GenBank/DDBJ databases">
        <authorList>
            <person name="Meier V. D."/>
        </authorList>
    </citation>
    <scope>NUCLEOTIDE SEQUENCE</scope>
    <source>
        <strain evidence="2">AVDCRST_MAG73</strain>
    </source>
</reference>
<gene>
    <name evidence="2" type="ORF">AVDCRST_MAG73-4221</name>
</gene>
<feature type="compositionally biased region" description="Basic and acidic residues" evidence="1">
    <location>
        <begin position="263"/>
        <end position="280"/>
    </location>
</feature>